<dbReference type="PANTHER" id="PTHR47429:SF2">
    <property type="entry name" value="PROTEIN TWIN LOV 1"/>
    <property type="match status" value="1"/>
</dbReference>
<protein>
    <submittedName>
        <fullName evidence="5">Diguanylate cyclase</fullName>
    </submittedName>
</protein>
<gene>
    <name evidence="5" type="ORF">DIS18_09960</name>
</gene>
<proteinExistence type="predicted"/>
<evidence type="ECO:0000313" key="6">
    <source>
        <dbReference type="Proteomes" id="UP000245375"/>
    </source>
</evidence>
<dbReference type="PROSITE" id="PS50113">
    <property type="entry name" value="PAC"/>
    <property type="match status" value="1"/>
</dbReference>
<dbReference type="OrthoDB" id="5760647at2"/>
<reference evidence="5" key="2">
    <citation type="submission" date="2018-05" db="EMBL/GenBank/DDBJ databases">
        <authorList>
            <person name="Lanie J.A."/>
            <person name="Ng W.-L."/>
            <person name="Kazmierczak K.M."/>
            <person name="Andrzejewski T.M."/>
            <person name="Davidsen T.M."/>
            <person name="Wayne K.J."/>
            <person name="Tettelin H."/>
            <person name="Glass J.I."/>
            <person name="Rusch D."/>
            <person name="Podicherti R."/>
            <person name="Tsui H.-C.T."/>
            <person name="Winkler M.E."/>
        </authorList>
    </citation>
    <scope>NUCLEOTIDE SEQUENCE [LARGE SCALE GENOMIC DNA]</scope>
    <source>
        <strain evidence="5">ZY111</strain>
    </source>
</reference>
<comment type="caution">
    <text evidence="5">The sequence shown here is derived from an EMBL/GenBank/DDBJ whole genome shotgun (WGS) entry which is preliminary data.</text>
</comment>
<dbReference type="EMBL" id="QFRI01000002">
    <property type="protein sequence ID" value="PWH82561.1"/>
    <property type="molecule type" value="Genomic_DNA"/>
</dbReference>
<dbReference type="InterPro" id="IPR000700">
    <property type="entry name" value="PAS-assoc_C"/>
</dbReference>
<keyword evidence="2" id="KW-0288">FMN</keyword>
<reference evidence="5" key="1">
    <citation type="submission" date="2018-05" db="EMBL/GenBank/DDBJ databases">
        <title>Algibacter marinivivus sp. nov., isolated from sample around a algae.</title>
        <authorList>
            <person name="Zhong X."/>
        </authorList>
    </citation>
    <scope>NUCLEOTIDE SEQUENCE [LARGE SCALE GENOMIC DNA]</scope>
    <source>
        <strain evidence="5">ZY111</strain>
    </source>
</reference>
<dbReference type="InterPro" id="IPR035965">
    <property type="entry name" value="PAS-like_dom_sf"/>
</dbReference>
<dbReference type="NCBIfam" id="TIGR00229">
    <property type="entry name" value="sensory_box"/>
    <property type="match status" value="1"/>
</dbReference>
<sequence>MSCFFISLHIKKEAMNKSKPLRGPLLCWDIYGMHLAEQSINFNKQIEIDFLKAYKNKFGWVLNIEKLITENDFEALVLTDFNQEIKWVSKGFTKMTGYPANFAKGKKPNFLQGKDSSEEAVKSIRVSLKADKPFKEEIINYKKNGDAYKCEIKIYPLKDESNKTTHLLALEKQIT</sequence>
<dbReference type="InterPro" id="IPR000014">
    <property type="entry name" value="PAS"/>
</dbReference>
<dbReference type="Pfam" id="PF13426">
    <property type="entry name" value="PAS_9"/>
    <property type="match status" value="1"/>
</dbReference>
<keyword evidence="1" id="KW-0285">Flavoprotein</keyword>
<dbReference type="Proteomes" id="UP000245375">
    <property type="component" value="Unassembled WGS sequence"/>
</dbReference>
<evidence type="ECO:0000256" key="1">
    <source>
        <dbReference type="ARBA" id="ARBA00022630"/>
    </source>
</evidence>
<evidence type="ECO:0000256" key="3">
    <source>
        <dbReference type="ARBA" id="ARBA00022991"/>
    </source>
</evidence>
<feature type="domain" description="PAC" evidence="4">
    <location>
        <begin position="132"/>
        <end position="175"/>
    </location>
</feature>
<evidence type="ECO:0000259" key="4">
    <source>
        <dbReference type="PROSITE" id="PS50113"/>
    </source>
</evidence>
<evidence type="ECO:0000256" key="2">
    <source>
        <dbReference type="ARBA" id="ARBA00022643"/>
    </source>
</evidence>
<keyword evidence="3" id="KW-0157">Chromophore</keyword>
<dbReference type="PANTHER" id="PTHR47429">
    <property type="entry name" value="PROTEIN TWIN LOV 1"/>
    <property type="match status" value="1"/>
</dbReference>
<dbReference type="SUPFAM" id="SSF55785">
    <property type="entry name" value="PYP-like sensor domain (PAS domain)"/>
    <property type="match status" value="1"/>
</dbReference>
<evidence type="ECO:0000313" key="5">
    <source>
        <dbReference type="EMBL" id="PWH82561.1"/>
    </source>
</evidence>
<accession>A0A2U2X452</accession>
<dbReference type="AlphaFoldDB" id="A0A2U2X452"/>
<organism evidence="5 6">
    <name type="scientific">Algibacter marinivivus</name>
    <dbReference type="NCBI Taxonomy" id="2100723"/>
    <lineage>
        <taxon>Bacteria</taxon>
        <taxon>Pseudomonadati</taxon>
        <taxon>Bacteroidota</taxon>
        <taxon>Flavobacteriia</taxon>
        <taxon>Flavobacteriales</taxon>
        <taxon>Flavobacteriaceae</taxon>
        <taxon>Algibacter</taxon>
    </lineage>
</organism>
<dbReference type="Gene3D" id="3.30.450.20">
    <property type="entry name" value="PAS domain"/>
    <property type="match status" value="1"/>
</dbReference>
<keyword evidence="6" id="KW-1185">Reference proteome</keyword>
<name>A0A2U2X452_9FLAO</name>